<reference evidence="6" key="1">
    <citation type="submission" date="2007-06" db="EMBL/GenBank/DDBJ databases">
        <title>Full length cDNA sequences from Sitka Spruce (Picea sitchensis).</title>
        <authorList>
            <person name="Ralph S.G."/>
            <person name="Chun H.E."/>
            <person name="Liao N."/>
            <person name="Ali J."/>
            <person name="Reid K."/>
            <person name="Kolosova N."/>
            <person name="Cooper N."/>
            <person name="Cullis C."/>
            <person name="Jancsik S."/>
            <person name="Moore R."/>
            <person name="Mayo M."/>
            <person name="Wagner S."/>
            <person name="Holt R.A."/>
            <person name="Jones S.J.M."/>
            <person name="Marra M.A."/>
            <person name="Ritland C.E."/>
            <person name="Ritland K."/>
            <person name="Bohlmann J."/>
        </authorList>
    </citation>
    <scope>NUCLEOTIDE SEQUENCE</scope>
    <source>
        <tissue evidence="6">Green portion of the leader tissue</tissue>
    </source>
</reference>
<evidence type="ECO:0000256" key="3">
    <source>
        <dbReference type="ARBA" id="ARBA00023242"/>
    </source>
</evidence>
<sequence length="395" mass="44144">MARPWITNGRRIAMKIKNPTQIIENENGRNDANIACPNCNYQIDDSHVTQEWPGLPAGVKFDPSEEQLLRHLAAKVGIGNARPHSLINDFILTLEEVDGICYTHPENLPGVKQDGSYSHFFHRTTKAYTTGTRKRRRIDKFRWHKTGSTKKVYENGEQIGCKKIMGLEMTSAKGSKPEKTNWVMHQYHLGTEDDEKEGEFVVSKIKYKTDSGIPQEDAGTSNGKGDPPTPTTSTPPQPPPEKQYTCFDRIEEEHLFCASSPQAADLDATIHRPSKPNETECDGQTYLPDATSLWVGESQYFEDSQEQMVGLFSCQEILENQSCQENAEGTNNIPGLSDCGRIGGNTLGKEMHQSSYCDLENIDFDTPPDGPILDYSQFGSQESLSGWLNNFGDSQ</sequence>
<dbReference type="PROSITE" id="PS51005">
    <property type="entry name" value="NAC"/>
    <property type="match status" value="1"/>
</dbReference>
<feature type="region of interest" description="Disordered" evidence="4">
    <location>
        <begin position="206"/>
        <end position="243"/>
    </location>
</feature>
<dbReference type="PANTHER" id="PTHR31079:SF20">
    <property type="entry name" value="NAC DOMAIN-CONTAINING PROTEIN 10"/>
    <property type="match status" value="1"/>
</dbReference>
<dbReference type="GO" id="GO:0000976">
    <property type="term" value="F:transcription cis-regulatory region binding"/>
    <property type="evidence" value="ECO:0007669"/>
    <property type="project" value="TreeGrafter"/>
</dbReference>
<protein>
    <recommendedName>
        <fullName evidence="5">NAC domain-containing protein</fullName>
    </recommendedName>
</protein>
<dbReference type="GO" id="GO:0003700">
    <property type="term" value="F:DNA-binding transcription factor activity"/>
    <property type="evidence" value="ECO:0007669"/>
    <property type="project" value="InterPro"/>
</dbReference>
<dbReference type="EMBL" id="EF676620">
    <property type="protein sequence ID" value="ABR16510.1"/>
    <property type="molecule type" value="mRNA"/>
</dbReference>
<dbReference type="SUPFAM" id="SSF101941">
    <property type="entry name" value="NAC domain"/>
    <property type="match status" value="1"/>
</dbReference>
<evidence type="ECO:0000259" key="5">
    <source>
        <dbReference type="PROSITE" id="PS51005"/>
    </source>
</evidence>
<evidence type="ECO:0000256" key="2">
    <source>
        <dbReference type="ARBA" id="ARBA00023163"/>
    </source>
</evidence>
<proteinExistence type="evidence at transcript level"/>
<dbReference type="FunFam" id="2.170.150.80:FF:000009">
    <property type="entry name" value="NAC domain-containing protein 8"/>
    <property type="match status" value="1"/>
</dbReference>
<dbReference type="InterPro" id="IPR003441">
    <property type="entry name" value="NAC-dom"/>
</dbReference>
<dbReference type="AlphaFoldDB" id="B8LLI0"/>
<accession>B8LLI0</accession>
<dbReference type="InterPro" id="IPR044799">
    <property type="entry name" value="SOG1-like"/>
</dbReference>
<evidence type="ECO:0000256" key="4">
    <source>
        <dbReference type="SAM" id="MobiDB-lite"/>
    </source>
</evidence>
<dbReference type="InterPro" id="IPR036093">
    <property type="entry name" value="NAC_dom_sf"/>
</dbReference>
<organism evidence="6">
    <name type="scientific">Picea sitchensis</name>
    <name type="common">Sitka spruce</name>
    <name type="synonym">Pinus sitchensis</name>
    <dbReference type="NCBI Taxonomy" id="3332"/>
    <lineage>
        <taxon>Eukaryota</taxon>
        <taxon>Viridiplantae</taxon>
        <taxon>Streptophyta</taxon>
        <taxon>Embryophyta</taxon>
        <taxon>Tracheophyta</taxon>
        <taxon>Spermatophyta</taxon>
        <taxon>Pinopsida</taxon>
        <taxon>Pinidae</taxon>
        <taxon>Conifers I</taxon>
        <taxon>Pinales</taxon>
        <taxon>Pinaceae</taxon>
        <taxon>Picea</taxon>
    </lineage>
</organism>
<feature type="compositionally biased region" description="Pro residues" evidence="4">
    <location>
        <begin position="227"/>
        <end position="241"/>
    </location>
</feature>
<dbReference type="GO" id="GO:0005634">
    <property type="term" value="C:nucleus"/>
    <property type="evidence" value="ECO:0007669"/>
    <property type="project" value="TreeGrafter"/>
</dbReference>
<feature type="domain" description="NAC" evidence="5">
    <location>
        <begin position="55"/>
        <end position="208"/>
    </location>
</feature>
<name>B8LLI0_PICSI</name>
<dbReference type="Pfam" id="PF02365">
    <property type="entry name" value="NAM"/>
    <property type="match status" value="1"/>
</dbReference>
<evidence type="ECO:0000313" key="6">
    <source>
        <dbReference type="EMBL" id="ABR16510.1"/>
    </source>
</evidence>
<keyword evidence="1" id="KW-0805">Transcription regulation</keyword>
<evidence type="ECO:0000256" key="1">
    <source>
        <dbReference type="ARBA" id="ARBA00023015"/>
    </source>
</evidence>
<keyword evidence="3" id="KW-0539">Nucleus</keyword>
<dbReference type="PANTHER" id="PTHR31079">
    <property type="entry name" value="NAC DOMAIN-CONTAINING PROTEIN 73"/>
    <property type="match status" value="1"/>
</dbReference>
<dbReference type="Gene3D" id="2.170.150.80">
    <property type="entry name" value="NAC domain"/>
    <property type="match status" value="1"/>
</dbReference>
<keyword evidence="2" id="KW-0804">Transcription</keyword>